<feature type="region of interest" description="Disordered" evidence="1">
    <location>
        <begin position="126"/>
        <end position="148"/>
    </location>
</feature>
<dbReference type="RefSeq" id="WP_085913205.1">
    <property type="nucleotide sequence ID" value="NZ_AP018920.1"/>
</dbReference>
<dbReference type="Proteomes" id="UP000194360">
    <property type="component" value="Unassembled WGS sequence"/>
</dbReference>
<keyword evidence="2" id="KW-0812">Transmembrane</keyword>
<comment type="caution">
    <text evidence="3">The sequence shown here is derived from an EMBL/GenBank/DDBJ whole genome shotgun (WGS) entry which is preliminary data.</text>
</comment>
<keyword evidence="4" id="KW-1185">Reference proteome</keyword>
<accession>A0A1Y2MY97</accession>
<evidence type="ECO:0000313" key="4">
    <source>
        <dbReference type="Proteomes" id="UP000194360"/>
    </source>
</evidence>
<evidence type="ECO:0000256" key="2">
    <source>
        <dbReference type="SAM" id="Phobius"/>
    </source>
</evidence>
<feature type="transmembrane region" description="Helical" evidence="2">
    <location>
        <begin position="73"/>
        <end position="90"/>
    </location>
</feature>
<dbReference type="EMBL" id="MIGB01000014">
    <property type="protein sequence ID" value="OSY40152.1"/>
    <property type="molecule type" value="Genomic_DNA"/>
</dbReference>
<keyword evidence="2" id="KW-1133">Transmembrane helix</keyword>
<evidence type="ECO:0000313" key="3">
    <source>
        <dbReference type="EMBL" id="OSY40152.1"/>
    </source>
</evidence>
<feature type="transmembrane region" description="Helical" evidence="2">
    <location>
        <begin position="40"/>
        <end position="61"/>
    </location>
</feature>
<evidence type="ECO:0000256" key="1">
    <source>
        <dbReference type="SAM" id="MobiDB-lite"/>
    </source>
</evidence>
<feature type="transmembrane region" description="Helical" evidence="2">
    <location>
        <begin position="102"/>
        <end position="121"/>
    </location>
</feature>
<name>A0A1Y2MY97_PSEAH</name>
<dbReference type="STRING" id="2074.BG845_02975"/>
<dbReference type="AlphaFoldDB" id="A0A1Y2MY97"/>
<organism evidence="3 4">
    <name type="scientific">Pseudonocardia autotrophica</name>
    <name type="common">Amycolata autotrophica</name>
    <name type="synonym">Nocardia autotrophica</name>
    <dbReference type="NCBI Taxonomy" id="2074"/>
    <lineage>
        <taxon>Bacteria</taxon>
        <taxon>Bacillati</taxon>
        <taxon>Actinomycetota</taxon>
        <taxon>Actinomycetes</taxon>
        <taxon>Pseudonocardiales</taxon>
        <taxon>Pseudonocardiaceae</taxon>
        <taxon>Pseudonocardia</taxon>
    </lineage>
</organism>
<feature type="compositionally biased region" description="Low complexity" evidence="1">
    <location>
        <begin position="129"/>
        <end position="148"/>
    </location>
</feature>
<protein>
    <submittedName>
        <fullName evidence="3">Uncharacterized protein</fullName>
    </submittedName>
</protein>
<reference evidence="3 4" key="1">
    <citation type="submission" date="2016-09" db="EMBL/GenBank/DDBJ databases">
        <title>Pseudonocardia autotrophica DSM535, a candidate organism with high potential of specific P450 cytochromes.</title>
        <authorList>
            <person name="Grumaz C."/>
            <person name="Vainshtein Y."/>
            <person name="Kirstahler P."/>
            <person name="Sohn K."/>
        </authorList>
    </citation>
    <scope>NUCLEOTIDE SEQUENCE [LARGE SCALE GENOMIC DNA]</scope>
    <source>
        <strain evidence="3 4">DSM 535</strain>
    </source>
</reference>
<keyword evidence="2" id="KW-0472">Membrane</keyword>
<sequence length="148" mass="14449">MRSFSGMLVGVIGVGTGLALLGNGMESTRRAMAMFAMGQIPLGALTMLLGGAVLGLLAGLARRMPAAPVTAGAVLLAAGALSMVAPGEIYSLLGPGGIGDVILLQMGTAFGALLVVAVLVARRQTSATPSAPESGGPRPSSGSGPVVH</sequence>
<gene>
    <name evidence="3" type="ORF">BG845_02975</name>
</gene>
<proteinExistence type="predicted"/>